<dbReference type="InterPro" id="IPR043149">
    <property type="entry name" value="TagF_N"/>
</dbReference>
<comment type="similarity">
    <text evidence="2">Belongs to the CDP-glycerol glycerophosphotransferase family.</text>
</comment>
<evidence type="ECO:0000313" key="7">
    <source>
        <dbReference type="EMBL" id="MCK8624053.1"/>
    </source>
</evidence>
<organism evidence="7 8">
    <name type="scientific">Apilactobacillus xinyiensis</name>
    <dbReference type="NCBI Taxonomy" id="2841032"/>
    <lineage>
        <taxon>Bacteria</taxon>
        <taxon>Bacillati</taxon>
        <taxon>Bacillota</taxon>
        <taxon>Bacilli</taxon>
        <taxon>Lactobacillales</taxon>
        <taxon>Lactobacillaceae</taxon>
        <taxon>Apilactobacillus</taxon>
    </lineage>
</organism>
<evidence type="ECO:0000313" key="8">
    <source>
        <dbReference type="Proteomes" id="UP001522905"/>
    </source>
</evidence>
<sequence length="382" mass="44526">MKVFYLWLIKIISFLCNFRKKRNVIYIMSFDNNLQLIKKIANNLPKNRKLIVLYKPVTEAAATDLAAYGIETVPFWDGLHFVFKILPTIMTGSLIFCDNYFPFLGGMYHSHKTKIIQLWHANGAIKKFGWEDPTTALRSKSDKKRFQKVYDSFDDYVVASETMGKVFENSYHVPFDRMKMIGYPRSDRLFHHKWQDLAKKRVYKAAPELKNKRVILYAPTYREDIGFNPPKDLSKVLSSTEDAVVVVKLHPLLKDREHELQQISNNQNLCFYSQLSTNDLLSVTDTLITDYSSIAFDFALLPKAHSLLFFMFDLDKYKKDPGIQDDMLNWLPSKPITTTGDLAKAIKSNHKTDFTKFNQNWNTYNDGFATERLIDKYIKTLK</sequence>
<comment type="caution">
    <text evidence="7">The sequence shown here is derived from an EMBL/GenBank/DDBJ whole genome shotgun (WGS) entry which is preliminary data.</text>
</comment>
<dbReference type="Pfam" id="PF04464">
    <property type="entry name" value="Glyphos_transf"/>
    <property type="match status" value="1"/>
</dbReference>
<keyword evidence="4" id="KW-0808">Transferase</keyword>
<keyword evidence="8" id="KW-1185">Reference proteome</keyword>
<dbReference type="InterPro" id="IPR007554">
    <property type="entry name" value="Glycerophosphate_synth"/>
</dbReference>
<keyword evidence="6" id="KW-0472">Membrane</keyword>
<evidence type="ECO:0000256" key="5">
    <source>
        <dbReference type="ARBA" id="ARBA00022944"/>
    </source>
</evidence>
<dbReference type="InterPro" id="IPR043148">
    <property type="entry name" value="TagF_C"/>
</dbReference>
<evidence type="ECO:0000256" key="2">
    <source>
        <dbReference type="ARBA" id="ARBA00010488"/>
    </source>
</evidence>
<reference evidence="7 8" key="1">
    <citation type="submission" date="2021-11" db="EMBL/GenBank/DDBJ databases">
        <title>Comparative genomics of bee honey and flower isolates.</title>
        <authorList>
            <person name="Bechtner J.D."/>
            <person name="Gallus M.K."/>
            <person name="Ehrmann M."/>
        </authorList>
    </citation>
    <scope>NUCLEOTIDE SEQUENCE [LARGE SCALE GENOMIC DNA]</scope>
    <source>
        <strain evidence="7 8">M161</strain>
    </source>
</reference>
<name>A0ABT0HZP2_9LACO</name>
<evidence type="ECO:0000256" key="1">
    <source>
        <dbReference type="ARBA" id="ARBA00004202"/>
    </source>
</evidence>
<dbReference type="Gene3D" id="3.40.50.12580">
    <property type="match status" value="1"/>
</dbReference>
<dbReference type="SUPFAM" id="SSF53756">
    <property type="entry name" value="UDP-Glycosyltransferase/glycogen phosphorylase"/>
    <property type="match status" value="1"/>
</dbReference>
<dbReference type="PANTHER" id="PTHR37316:SF1">
    <property type="entry name" value="TEICHOIC ACID GLYCEROL-PHOSPHATE PRIMASE"/>
    <property type="match status" value="1"/>
</dbReference>
<proteinExistence type="inferred from homology"/>
<dbReference type="InterPro" id="IPR051612">
    <property type="entry name" value="Teichoic_Acid_Biosynth"/>
</dbReference>
<protein>
    <submittedName>
        <fullName evidence="7">CDP-glycerol glycerophosphotransferase family protein</fullName>
    </submittedName>
</protein>
<accession>A0ABT0HZP2</accession>
<gene>
    <name evidence="7" type="ORF">LNP07_00755</name>
</gene>
<dbReference type="EMBL" id="JAJIAO010000001">
    <property type="protein sequence ID" value="MCK8624053.1"/>
    <property type="molecule type" value="Genomic_DNA"/>
</dbReference>
<keyword evidence="3" id="KW-1003">Cell membrane</keyword>
<dbReference type="RefSeq" id="WP_248601388.1">
    <property type="nucleotide sequence ID" value="NZ_JAJIAO010000001.1"/>
</dbReference>
<dbReference type="PANTHER" id="PTHR37316">
    <property type="entry name" value="TEICHOIC ACID GLYCEROL-PHOSPHATE PRIMASE"/>
    <property type="match status" value="1"/>
</dbReference>
<dbReference type="Proteomes" id="UP001522905">
    <property type="component" value="Unassembled WGS sequence"/>
</dbReference>
<evidence type="ECO:0000256" key="6">
    <source>
        <dbReference type="ARBA" id="ARBA00023136"/>
    </source>
</evidence>
<evidence type="ECO:0000256" key="4">
    <source>
        <dbReference type="ARBA" id="ARBA00022679"/>
    </source>
</evidence>
<dbReference type="Gene3D" id="3.40.50.11820">
    <property type="match status" value="1"/>
</dbReference>
<comment type="subcellular location">
    <subcellularLocation>
        <location evidence="1">Cell membrane</location>
        <topology evidence="1">Peripheral membrane protein</topology>
    </subcellularLocation>
</comment>
<keyword evidence="5" id="KW-0777">Teichoic acid biosynthesis</keyword>
<evidence type="ECO:0000256" key="3">
    <source>
        <dbReference type="ARBA" id="ARBA00022475"/>
    </source>
</evidence>